<organism evidence="1">
    <name type="scientific">Udotea flabellum</name>
    <dbReference type="NCBI Taxonomy" id="170437"/>
    <lineage>
        <taxon>Eukaryota</taxon>
        <taxon>Viridiplantae</taxon>
        <taxon>Chlorophyta</taxon>
        <taxon>core chlorophytes</taxon>
        <taxon>Ulvophyceae</taxon>
        <taxon>TCBD clade</taxon>
        <taxon>Bryopsidales</taxon>
        <taxon>Halimedineae</taxon>
        <taxon>Halimedaceae</taxon>
        <taxon>Udoteae</taxon>
        <taxon>Udotea</taxon>
    </lineage>
</organism>
<evidence type="ECO:0000313" key="1">
    <source>
        <dbReference type="EMBL" id="AYC65674.1"/>
    </source>
</evidence>
<dbReference type="AlphaFoldDB" id="A0A386B1T8"/>
<keyword evidence="1" id="KW-0934">Plastid</keyword>
<gene>
    <name evidence="1" type="primary">orf135</name>
</gene>
<protein>
    <submittedName>
        <fullName evidence="1">Uncharacterized protein</fullName>
    </submittedName>
</protein>
<dbReference type="GeneID" id="38279650"/>
<geneLocation type="chloroplast" evidence="1"/>
<sequence>MEIIFERLSLSLLPLPCPYGAGTAYLACLPAEGKGAVLPPCGVPYGHIGGSKDSAQRVPAPYPSPDLACLPAEGKGRQKVSDRVPAPYGVLRAGLSLLPPCLPQEGKQGKRYLPPMCACLPQEGKQGKGRATGEG</sequence>
<proteinExistence type="predicted"/>
<dbReference type="RefSeq" id="YP_009519664.1">
    <property type="nucleotide sequence ID" value="NC_039528.1"/>
</dbReference>
<name>A0A386B1T8_9CHLO</name>
<keyword evidence="1" id="KW-0150">Chloroplast</keyword>
<accession>A0A386B1T8</accession>
<reference evidence="1" key="2">
    <citation type="journal article" date="2019" name="Mol. Phylogenet. Evol.">
        <title>Reassessment of the classification of bryopsidales (chlorophyta) based on chloroplast phylogenomic analyses.</title>
        <authorList>
            <person name="Cremen M.C."/>
            <person name="Leliaert F."/>
            <person name="West J."/>
            <person name="Lam D.W."/>
            <person name="Shimada S."/>
            <person name="Lopez-Bautista J.M."/>
            <person name="Verbruggen H."/>
        </authorList>
    </citation>
    <scope>NUCLEOTIDE SEQUENCE</scope>
</reference>
<dbReference type="EMBL" id="MH591112">
    <property type="protein sequence ID" value="AYC65674.1"/>
    <property type="molecule type" value="Genomic_DNA"/>
</dbReference>
<reference evidence="1" key="1">
    <citation type="submission" date="2018-07" db="EMBL/GenBank/DDBJ databases">
        <authorList>
            <person name="Quirk P.G."/>
            <person name="Krulwich T.A."/>
        </authorList>
    </citation>
    <scope>NUCLEOTIDE SEQUENCE</scope>
</reference>